<dbReference type="Proteomes" id="UP000023152">
    <property type="component" value="Unassembled WGS sequence"/>
</dbReference>
<evidence type="ECO:0000256" key="2">
    <source>
        <dbReference type="SAM" id="Phobius"/>
    </source>
</evidence>
<proteinExistence type="predicted"/>
<keyword evidence="1" id="KW-0175">Coiled coil</keyword>
<dbReference type="AlphaFoldDB" id="X6MZZ7"/>
<feature type="coiled-coil region" evidence="1">
    <location>
        <begin position="19"/>
        <end position="53"/>
    </location>
</feature>
<organism evidence="3 4">
    <name type="scientific">Reticulomyxa filosa</name>
    <dbReference type="NCBI Taxonomy" id="46433"/>
    <lineage>
        <taxon>Eukaryota</taxon>
        <taxon>Sar</taxon>
        <taxon>Rhizaria</taxon>
        <taxon>Retaria</taxon>
        <taxon>Foraminifera</taxon>
        <taxon>Monothalamids</taxon>
        <taxon>Reticulomyxidae</taxon>
        <taxon>Reticulomyxa</taxon>
    </lineage>
</organism>
<name>X6MZZ7_RETFI</name>
<feature type="transmembrane region" description="Helical" evidence="2">
    <location>
        <begin position="215"/>
        <end position="243"/>
    </location>
</feature>
<sequence length="338" mass="40246">MQAEIETKASKILRMKKINQDWSDAYAQLEKHYRNSQNQLKTVIEDYEKVSKELQRIKSPQMLDNITKVSFVSDFIWDMIALNFVNSMKKKTKNELKAMFQQKRRQSNPIFMHVTKQMVHPTYGKPKMPMKMNPMSVKISQTNVTIKKILALKYCMIQACRSCSLFQKSQSNSFFFCLLKEGEENVLLLSQGSTSLIEFGSICLFYSVEVYFPKWLFIFMFNYLTFYEIFMIVSILVAMHFFLSCKNQNIMKINILKNIMIYCIYNDTPFLKLVAWPYLHQRKQQVNEMKIWRYYKKAGHVTNAKSLNFLKYIYKIIVYTIKNLEKDNFRHIARPNNC</sequence>
<keyword evidence="2" id="KW-0472">Membrane</keyword>
<evidence type="ECO:0000256" key="1">
    <source>
        <dbReference type="SAM" id="Coils"/>
    </source>
</evidence>
<protein>
    <submittedName>
        <fullName evidence="3">Uncharacterized protein</fullName>
    </submittedName>
</protein>
<keyword evidence="2" id="KW-1133">Transmembrane helix</keyword>
<evidence type="ECO:0000313" key="3">
    <source>
        <dbReference type="EMBL" id="ETO19605.1"/>
    </source>
</evidence>
<comment type="caution">
    <text evidence="3">The sequence shown here is derived from an EMBL/GenBank/DDBJ whole genome shotgun (WGS) entry which is preliminary data.</text>
</comment>
<reference evidence="3 4" key="1">
    <citation type="journal article" date="2013" name="Curr. Biol.">
        <title>The Genome of the Foraminiferan Reticulomyxa filosa.</title>
        <authorList>
            <person name="Glockner G."/>
            <person name="Hulsmann N."/>
            <person name="Schleicher M."/>
            <person name="Noegel A.A."/>
            <person name="Eichinger L."/>
            <person name="Gallinger C."/>
            <person name="Pawlowski J."/>
            <person name="Sierra R."/>
            <person name="Euteneuer U."/>
            <person name="Pillet L."/>
            <person name="Moustafa A."/>
            <person name="Platzer M."/>
            <person name="Groth M."/>
            <person name="Szafranski K."/>
            <person name="Schliwa M."/>
        </authorList>
    </citation>
    <scope>NUCLEOTIDE SEQUENCE [LARGE SCALE GENOMIC DNA]</scope>
</reference>
<dbReference type="EMBL" id="ASPP01013481">
    <property type="protein sequence ID" value="ETO19605.1"/>
    <property type="molecule type" value="Genomic_DNA"/>
</dbReference>
<accession>X6MZZ7</accession>
<keyword evidence="4" id="KW-1185">Reference proteome</keyword>
<keyword evidence="2" id="KW-0812">Transmembrane</keyword>
<gene>
    <name evidence="3" type="ORF">RFI_17626</name>
</gene>
<evidence type="ECO:0000313" key="4">
    <source>
        <dbReference type="Proteomes" id="UP000023152"/>
    </source>
</evidence>